<dbReference type="GO" id="GO:0003700">
    <property type="term" value="F:DNA-binding transcription factor activity"/>
    <property type="evidence" value="ECO:0007669"/>
    <property type="project" value="InterPro"/>
</dbReference>
<dbReference type="SUPFAM" id="SSF46785">
    <property type="entry name" value="Winged helix' DNA-binding domain"/>
    <property type="match status" value="1"/>
</dbReference>
<evidence type="ECO:0000313" key="7">
    <source>
        <dbReference type="Proteomes" id="UP000515511"/>
    </source>
</evidence>
<feature type="domain" description="HTH lysR-type" evidence="5">
    <location>
        <begin position="12"/>
        <end position="69"/>
    </location>
</feature>
<keyword evidence="3" id="KW-0238">DNA-binding</keyword>
<dbReference type="InterPro" id="IPR000847">
    <property type="entry name" value="LysR_HTH_N"/>
</dbReference>
<dbReference type="AlphaFoldDB" id="A0A7G6YEJ3"/>
<dbReference type="Pfam" id="PF00126">
    <property type="entry name" value="HTH_1"/>
    <property type="match status" value="1"/>
</dbReference>
<keyword evidence="4" id="KW-0804">Transcription</keyword>
<dbReference type="EMBL" id="CP043641">
    <property type="protein sequence ID" value="QNE36908.1"/>
    <property type="molecule type" value="Genomic_DNA"/>
</dbReference>
<gene>
    <name evidence="6" type="ORF">F1C12_18505</name>
</gene>
<dbReference type="InterPro" id="IPR005119">
    <property type="entry name" value="LysR_subst-bd"/>
</dbReference>
<dbReference type="PANTHER" id="PTHR30419">
    <property type="entry name" value="HTH-TYPE TRANSCRIPTIONAL REGULATOR YBHD"/>
    <property type="match status" value="1"/>
</dbReference>
<dbReference type="GO" id="GO:0003677">
    <property type="term" value="F:DNA binding"/>
    <property type="evidence" value="ECO:0007669"/>
    <property type="project" value="UniProtKB-KW"/>
</dbReference>
<dbReference type="Proteomes" id="UP000515511">
    <property type="component" value="Chromosome"/>
</dbReference>
<comment type="similarity">
    <text evidence="1">Belongs to the LysR transcriptional regulatory family.</text>
</comment>
<dbReference type="InterPro" id="IPR050950">
    <property type="entry name" value="HTH-type_LysR_regulators"/>
</dbReference>
<name>A0A7G6YEJ3_9MICO</name>
<dbReference type="KEGG" id="lse:F1C12_18505"/>
<protein>
    <submittedName>
        <fullName evidence="6">LysR family transcriptional regulator</fullName>
    </submittedName>
</protein>
<reference evidence="7" key="1">
    <citation type="submission" date="2019-09" db="EMBL/GenBank/DDBJ databases">
        <title>Antimicrobial potential of Antarctic Bacteria.</title>
        <authorList>
            <person name="Benaud N."/>
            <person name="Edwards R.J."/>
            <person name="Ferrari B.C."/>
        </authorList>
    </citation>
    <scope>NUCLEOTIDE SEQUENCE [LARGE SCALE GENOMIC DNA]</scope>
    <source>
        <strain evidence="7">INR9</strain>
    </source>
</reference>
<dbReference type="Gene3D" id="1.10.10.10">
    <property type="entry name" value="Winged helix-like DNA-binding domain superfamily/Winged helix DNA-binding domain"/>
    <property type="match status" value="1"/>
</dbReference>
<accession>A0A7G6YEJ3</accession>
<dbReference type="Gene3D" id="3.40.190.10">
    <property type="entry name" value="Periplasmic binding protein-like II"/>
    <property type="match status" value="2"/>
</dbReference>
<evidence type="ECO:0000256" key="1">
    <source>
        <dbReference type="ARBA" id="ARBA00009437"/>
    </source>
</evidence>
<dbReference type="Pfam" id="PF03466">
    <property type="entry name" value="LysR_substrate"/>
    <property type="match status" value="1"/>
</dbReference>
<evidence type="ECO:0000256" key="2">
    <source>
        <dbReference type="ARBA" id="ARBA00023015"/>
    </source>
</evidence>
<evidence type="ECO:0000259" key="5">
    <source>
        <dbReference type="PROSITE" id="PS50931"/>
    </source>
</evidence>
<dbReference type="GO" id="GO:0005829">
    <property type="term" value="C:cytosol"/>
    <property type="evidence" value="ECO:0007669"/>
    <property type="project" value="TreeGrafter"/>
</dbReference>
<evidence type="ECO:0000256" key="4">
    <source>
        <dbReference type="ARBA" id="ARBA00023163"/>
    </source>
</evidence>
<evidence type="ECO:0000256" key="3">
    <source>
        <dbReference type="ARBA" id="ARBA00023125"/>
    </source>
</evidence>
<dbReference type="InterPro" id="IPR036388">
    <property type="entry name" value="WH-like_DNA-bd_sf"/>
</dbReference>
<proteinExistence type="inferred from homology"/>
<organism evidence="6 7">
    <name type="scientific">Leifsonia shinshuensis</name>
    <dbReference type="NCBI Taxonomy" id="150026"/>
    <lineage>
        <taxon>Bacteria</taxon>
        <taxon>Bacillati</taxon>
        <taxon>Actinomycetota</taxon>
        <taxon>Actinomycetes</taxon>
        <taxon>Micrococcales</taxon>
        <taxon>Microbacteriaceae</taxon>
        <taxon>Leifsonia</taxon>
    </lineage>
</organism>
<dbReference type="SUPFAM" id="SSF53850">
    <property type="entry name" value="Periplasmic binding protein-like II"/>
    <property type="match status" value="1"/>
</dbReference>
<evidence type="ECO:0000313" key="6">
    <source>
        <dbReference type="EMBL" id="QNE36908.1"/>
    </source>
</evidence>
<dbReference type="PROSITE" id="PS50931">
    <property type="entry name" value="HTH_LYSR"/>
    <property type="match status" value="1"/>
</dbReference>
<dbReference type="InterPro" id="IPR036390">
    <property type="entry name" value="WH_DNA-bd_sf"/>
</dbReference>
<keyword evidence="2" id="KW-0805">Transcription regulation</keyword>
<sequence length="320" mass="34485">MENVRMTDNSLPDVPRLRLLSEVARQGSLAGAARTIGISSSAVSQQISILEREAGVKLLDRSPRGVGLTGAGEILVEHARRILRLLEATRAEMDQLSGELAGRVRIGAIPSVARFVLLPVAESLAADAPDIELTVNVIEPAESIDLLLGGALDVAIIDLYDNVPMAFPDYLHTTELLHEPLVLVAPPSYELPQKVRLADLKNEPWVMPDELGACGQAVRFACRSEGFEPNVRWHTADLLLLVESISRGRGISVLPPLSIDRGVAPVTIHSLDRPHLGRRVLAVTRAADERRPIVRAVLDEIRQAAATQKAVIEAAATAGN</sequence>
<dbReference type="FunFam" id="1.10.10.10:FF:000001">
    <property type="entry name" value="LysR family transcriptional regulator"/>
    <property type="match status" value="1"/>
</dbReference>